<dbReference type="Pfam" id="PF07690">
    <property type="entry name" value="MFS_1"/>
    <property type="match status" value="1"/>
</dbReference>
<evidence type="ECO:0000256" key="2">
    <source>
        <dbReference type="ARBA" id="ARBA00022989"/>
    </source>
</evidence>
<name>A0A916U168_9HYPH</name>
<gene>
    <name evidence="6" type="ORF">GCM10010994_14350</name>
</gene>
<keyword evidence="7" id="KW-1185">Reference proteome</keyword>
<dbReference type="InterPro" id="IPR020846">
    <property type="entry name" value="MFS_dom"/>
</dbReference>
<reference evidence="6" key="2">
    <citation type="submission" date="2020-09" db="EMBL/GenBank/DDBJ databases">
        <authorList>
            <person name="Sun Q."/>
            <person name="Zhou Y."/>
        </authorList>
    </citation>
    <scope>NUCLEOTIDE SEQUENCE</scope>
    <source>
        <strain evidence="6">CGMCC 1.12919</strain>
    </source>
</reference>
<feature type="domain" description="Major facilitator superfamily (MFS) profile" evidence="5">
    <location>
        <begin position="1"/>
        <end position="336"/>
    </location>
</feature>
<dbReference type="PROSITE" id="PS50850">
    <property type="entry name" value="MFS"/>
    <property type="match status" value="1"/>
</dbReference>
<evidence type="ECO:0000256" key="1">
    <source>
        <dbReference type="ARBA" id="ARBA00022692"/>
    </source>
</evidence>
<keyword evidence="2 4" id="KW-1133">Transmembrane helix</keyword>
<dbReference type="SUPFAM" id="SSF103473">
    <property type="entry name" value="MFS general substrate transporter"/>
    <property type="match status" value="1"/>
</dbReference>
<keyword evidence="1 4" id="KW-0812">Transmembrane</keyword>
<feature type="transmembrane region" description="Helical" evidence="4">
    <location>
        <begin position="193"/>
        <end position="212"/>
    </location>
</feature>
<proteinExistence type="predicted"/>
<dbReference type="Proteomes" id="UP000637002">
    <property type="component" value="Unassembled WGS sequence"/>
</dbReference>
<reference evidence="6" key="1">
    <citation type="journal article" date="2014" name="Int. J. Syst. Evol. Microbiol.">
        <title>Complete genome sequence of Corynebacterium casei LMG S-19264T (=DSM 44701T), isolated from a smear-ripened cheese.</title>
        <authorList>
            <consortium name="US DOE Joint Genome Institute (JGI-PGF)"/>
            <person name="Walter F."/>
            <person name="Albersmeier A."/>
            <person name="Kalinowski J."/>
            <person name="Ruckert C."/>
        </authorList>
    </citation>
    <scope>NUCLEOTIDE SEQUENCE</scope>
    <source>
        <strain evidence="6">CGMCC 1.12919</strain>
    </source>
</reference>
<dbReference type="EMBL" id="BMGG01000002">
    <property type="protein sequence ID" value="GGC56560.1"/>
    <property type="molecule type" value="Genomic_DNA"/>
</dbReference>
<feature type="transmembrane region" description="Helical" evidence="4">
    <location>
        <begin position="160"/>
        <end position="181"/>
    </location>
</feature>
<protein>
    <submittedName>
        <fullName evidence="6">MFS transporter</fullName>
    </submittedName>
</protein>
<feature type="transmembrane region" description="Helical" evidence="4">
    <location>
        <begin position="248"/>
        <end position="270"/>
    </location>
</feature>
<keyword evidence="3 4" id="KW-0472">Membrane</keyword>
<dbReference type="GO" id="GO:0022857">
    <property type="term" value="F:transmembrane transporter activity"/>
    <property type="evidence" value="ECO:0007669"/>
    <property type="project" value="InterPro"/>
</dbReference>
<evidence type="ECO:0000256" key="4">
    <source>
        <dbReference type="SAM" id="Phobius"/>
    </source>
</evidence>
<dbReference type="InterPro" id="IPR011701">
    <property type="entry name" value="MFS"/>
</dbReference>
<evidence type="ECO:0000313" key="7">
    <source>
        <dbReference type="Proteomes" id="UP000637002"/>
    </source>
</evidence>
<dbReference type="AlphaFoldDB" id="A0A916U168"/>
<comment type="caution">
    <text evidence="6">The sequence shown here is derived from an EMBL/GenBank/DDBJ whole genome shotgun (WGS) entry which is preliminary data.</text>
</comment>
<dbReference type="PANTHER" id="PTHR11360:SF284">
    <property type="entry name" value="EG:103B4.3 PROTEIN-RELATED"/>
    <property type="match status" value="1"/>
</dbReference>
<organism evidence="6 7">
    <name type="scientific">Chelatococcus reniformis</name>
    <dbReference type="NCBI Taxonomy" id="1494448"/>
    <lineage>
        <taxon>Bacteria</taxon>
        <taxon>Pseudomonadati</taxon>
        <taxon>Pseudomonadota</taxon>
        <taxon>Alphaproteobacteria</taxon>
        <taxon>Hyphomicrobiales</taxon>
        <taxon>Chelatococcaceae</taxon>
        <taxon>Chelatococcus</taxon>
    </lineage>
</organism>
<evidence type="ECO:0000256" key="3">
    <source>
        <dbReference type="ARBA" id="ARBA00023136"/>
    </source>
</evidence>
<evidence type="ECO:0000313" key="6">
    <source>
        <dbReference type="EMBL" id="GGC56560.1"/>
    </source>
</evidence>
<sequence length="342" mass="35403">MLADKHGARPVIMAGVALLVAGLLVVARAESLSAVYLGFGIVFGAGVGFSYVPAIGAVQRWFVLKRGLASGIAATGPALGSLVHPKIAEALIEDLGWRGAYLTLALATGAIGLVAACFVDNSPEKRGFLPDGGDAGLSRASHAELPGWTIRNALLSRPFFVLYVATVLICLGLFVPFVHLANSAQDIGFDRSAALTLVSLIGVGSIVGRFFIGSIADRMGRKRGQAIMFSGIGVMLIWWIFANSFYELSFFALMFGAFFGGYIALSASLLVDYFGPRNSSAIIGLSYTGAGIGSLLGPPLAGYAFDTTGSYTLPIVVAALCALTASGLLMTLPNPSGVAGAR</sequence>
<dbReference type="Gene3D" id="1.20.1250.20">
    <property type="entry name" value="MFS general substrate transporter like domains"/>
    <property type="match status" value="2"/>
</dbReference>
<feature type="transmembrane region" description="Helical" evidence="4">
    <location>
        <begin position="99"/>
        <end position="119"/>
    </location>
</feature>
<feature type="transmembrane region" description="Helical" evidence="4">
    <location>
        <begin position="311"/>
        <end position="332"/>
    </location>
</feature>
<dbReference type="InterPro" id="IPR036259">
    <property type="entry name" value="MFS_trans_sf"/>
</dbReference>
<dbReference type="PANTHER" id="PTHR11360">
    <property type="entry name" value="MONOCARBOXYLATE TRANSPORTER"/>
    <property type="match status" value="1"/>
</dbReference>
<feature type="transmembrane region" description="Helical" evidence="4">
    <location>
        <begin position="224"/>
        <end position="242"/>
    </location>
</feature>
<feature type="transmembrane region" description="Helical" evidence="4">
    <location>
        <begin position="35"/>
        <end position="55"/>
    </location>
</feature>
<feature type="transmembrane region" description="Helical" evidence="4">
    <location>
        <begin position="282"/>
        <end position="305"/>
    </location>
</feature>
<accession>A0A916U168</accession>
<feature type="transmembrane region" description="Helical" evidence="4">
    <location>
        <begin position="12"/>
        <end position="29"/>
    </location>
</feature>
<evidence type="ECO:0000259" key="5">
    <source>
        <dbReference type="PROSITE" id="PS50850"/>
    </source>
</evidence>
<dbReference type="InterPro" id="IPR050327">
    <property type="entry name" value="Proton-linked_MCT"/>
</dbReference>